<keyword evidence="7" id="KW-1185">Reference proteome</keyword>
<evidence type="ECO:0000256" key="1">
    <source>
        <dbReference type="ARBA" id="ARBA00004196"/>
    </source>
</evidence>
<dbReference type="InterPro" id="IPR013766">
    <property type="entry name" value="Thioredoxin_domain"/>
</dbReference>
<dbReference type="AlphaFoldDB" id="A0A0D7W6Y2"/>
<dbReference type="InterPro" id="IPR025380">
    <property type="entry name" value="DUF4369"/>
</dbReference>
<dbReference type="PANTHER" id="PTHR42852">
    <property type="entry name" value="THIOL:DISULFIDE INTERCHANGE PROTEIN DSBE"/>
    <property type="match status" value="1"/>
</dbReference>
<dbReference type="Proteomes" id="UP000032578">
    <property type="component" value="Unassembled WGS sequence"/>
</dbReference>
<dbReference type="PATRIC" id="fig|1435349.4.peg.687"/>
<protein>
    <recommendedName>
        <fullName evidence="5">Thioredoxin domain-containing protein</fullName>
    </recommendedName>
</protein>
<evidence type="ECO:0000256" key="2">
    <source>
        <dbReference type="ARBA" id="ARBA00022748"/>
    </source>
</evidence>
<proteinExistence type="predicted"/>
<feature type="domain" description="Thioredoxin" evidence="5">
    <location>
        <begin position="244"/>
        <end position="390"/>
    </location>
</feature>
<dbReference type="PANTHER" id="PTHR42852:SF6">
    <property type="entry name" value="THIOL:DISULFIDE INTERCHANGE PROTEIN DSBE"/>
    <property type="match status" value="1"/>
</dbReference>
<sequence>MVTVCSCKKQPNTIINADGYTISGNIKGLSNVYIKLTKAGFKDKSKIVVLDSTKIVNGKFEFNGKVNHPDMVNLVVESKFRTNFIIENSNIKIDIDLTQKQERSPYFKFIVTGSKSHDLYQKGDAECMAVFNSPKYKQLDSLKALLAKAKKDTSYLAKAQKLKVELSPLSKERSESYKNKKYDFVRNNPSDPSAVYILGYFYSEVRMSEKELKEFYNLFKGDARKTVFFTSYITKVYKDYFEKLGVGSIAPDFTLNNINGEPVSLSKVKAKYKLVDFWASWCIPCRKAFPHLIELRNKYNNDGFEIIGIGTADAEDKWLKAINEDKTPWIHVLDKNGIINGDLAVKKGDVSKNYGVTFLPTTFLMDSQDKIILRNPTKNELDAKLIELFGH</sequence>
<dbReference type="GO" id="GO:0030313">
    <property type="term" value="C:cell envelope"/>
    <property type="evidence" value="ECO:0007669"/>
    <property type="project" value="UniProtKB-SubCell"/>
</dbReference>
<dbReference type="InterPro" id="IPR050553">
    <property type="entry name" value="Thioredoxin_ResA/DsbE_sf"/>
</dbReference>
<comment type="subcellular location">
    <subcellularLocation>
        <location evidence="1">Cell envelope</location>
    </subcellularLocation>
</comment>
<evidence type="ECO:0000256" key="4">
    <source>
        <dbReference type="ARBA" id="ARBA00023284"/>
    </source>
</evidence>
<keyword evidence="2" id="KW-0201">Cytochrome c-type biogenesis</keyword>
<accession>A0A0D7W6Y2</accession>
<gene>
    <name evidence="6" type="ORF">PW52_13325</name>
</gene>
<dbReference type="InterPro" id="IPR000866">
    <property type="entry name" value="AhpC/TSA"/>
</dbReference>
<dbReference type="PROSITE" id="PS51352">
    <property type="entry name" value="THIOREDOXIN_2"/>
    <property type="match status" value="1"/>
</dbReference>
<dbReference type="Pfam" id="PF00578">
    <property type="entry name" value="AhpC-TSA"/>
    <property type="match status" value="1"/>
</dbReference>
<dbReference type="STRING" id="1435349.PW52_13325"/>
<evidence type="ECO:0000313" key="6">
    <source>
        <dbReference type="EMBL" id="KJD34886.1"/>
    </source>
</evidence>
<dbReference type="EMBL" id="JTDW01000011">
    <property type="protein sequence ID" value="KJD34886.1"/>
    <property type="molecule type" value="Genomic_DNA"/>
</dbReference>
<comment type="caution">
    <text evidence="6">The sequence shown here is derived from an EMBL/GenBank/DDBJ whole genome shotgun (WGS) entry which is preliminary data.</text>
</comment>
<evidence type="ECO:0000259" key="5">
    <source>
        <dbReference type="PROSITE" id="PS51352"/>
    </source>
</evidence>
<dbReference type="InterPro" id="IPR036249">
    <property type="entry name" value="Thioredoxin-like_sf"/>
</dbReference>
<dbReference type="CDD" id="cd02966">
    <property type="entry name" value="TlpA_like_family"/>
    <property type="match status" value="1"/>
</dbReference>
<dbReference type="Pfam" id="PF14289">
    <property type="entry name" value="DUF4369"/>
    <property type="match status" value="1"/>
</dbReference>
<name>A0A0D7W6Y2_9FLAO</name>
<dbReference type="GO" id="GO:0016491">
    <property type="term" value="F:oxidoreductase activity"/>
    <property type="evidence" value="ECO:0007669"/>
    <property type="project" value="InterPro"/>
</dbReference>
<evidence type="ECO:0000256" key="3">
    <source>
        <dbReference type="ARBA" id="ARBA00023157"/>
    </source>
</evidence>
<dbReference type="GO" id="GO:0016209">
    <property type="term" value="F:antioxidant activity"/>
    <property type="evidence" value="ECO:0007669"/>
    <property type="project" value="InterPro"/>
</dbReference>
<evidence type="ECO:0000313" key="7">
    <source>
        <dbReference type="Proteomes" id="UP000032578"/>
    </source>
</evidence>
<reference evidence="6 7" key="1">
    <citation type="submission" date="2014-11" db="EMBL/GenBank/DDBJ databases">
        <title>Tamlana sedimentorum sp. nov., isolated from shallow sand sediments of the Sea of Japan.</title>
        <authorList>
            <person name="Romanenko L.A."/>
        </authorList>
    </citation>
    <scope>NUCLEOTIDE SEQUENCE [LARGE SCALE GENOMIC DNA]</scope>
    <source>
        <strain evidence="6 7">JCM 19808</strain>
    </source>
</reference>
<dbReference type="GO" id="GO:0017004">
    <property type="term" value="P:cytochrome complex assembly"/>
    <property type="evidence" value="ECO:0007669"/>
    <property type="project" value="UniProtKB-KW"/>
</dbReference>
<dbReference type="SUPFAM" id="SSF52833">
    <property type="entry name" value="Thioredoxin-like"/>
    <property type="match status" value="1"/>
</dbReference>
<keyword evidence="3" id="KW-1015">Disulfide bond</keyword>
<organism evidence="6 7">
    <name type="scientific">Neotamlana sedimentorum</name>
    <dbReference type="NCBI Taxonomy" id="1435349"/>
    <lineage>
        <taxon>Bacteria</taxon>
        <taxon>Pseudomonadati</taxon>
        <taxon>Bacteroidota</taxon>
        <taxon>Flavobacteriia</taxon>
        <taxon>Flavobacteriales</taxon>
        <taxon>Flavobacteriaceae</taxon>
        <taxon>Neotamlana</taxon>
    </lineage>
</organism>
<keyword evidence="4" id="KW-0676">Redox-active center</keyword>
<dbReference type="Gene3D" id="3.40.30.10">
    <property type="entry name" value="Glutaredoxin"/>
    <property type="match status" value="1"/>
</dbReference>